<feature type="transmembrane region" description="Helical" evidence="1">
    <location>
        <begin position="67"/>
        <end position="90"/>
    </location>
</feature>
<feature type="domain" description="NodB homology" evidence="2">
    <location>
        <begin position="246"/>
        <end position="357"/>
    </location>
</feature>
<gene>
    <name evidence="3" type="ORF">QJ522_02215</name>
</gene>
<evidence type="ECO:0000256" key="1">
    <source>
        <dbReference type="SAM" id="Phobius"/>
    </source>
</evidence>
<keyword evidence="1" id="KW-0472">Membrane</keyword>
<dbReference type="Proteomes" id="UP001431776">
    <property type="component" value="Unassembled WGS sequence"/>
</dbReference>
<dbReference type="EMBL" id="JASCXX010000002">
    <property type="protein sequence ID" value="MDI6447844.1"/>
    <property type="molecule type" value="Genomic_DNA"/>
</dbReference>
<comment type="caution">
    <text evidence="3">The sequence shown here is derived from an EMBL/GenBank/DDBJ whole genome shotgun (WGS) entry which is preliminary data.</text>
</comment>
<dbReference type="Gene3D" id="3.20.20.370">
    <property type="entry name" value="Glycoside hydrolase/deacetylase"/>
    <property type="match status" value="1"/>
</dbReference>
<proteinExistence type="predicted"/>
<reference evidence="3" key="1">
    <citation type="submission" date="2023-05" db="EMBL/GenBank/DDBJ databases">
        <title>Anaerotaeda fermentans gen. nov., sp. nov., a novel anaerobic planctomycete of the new family within the order Sedimentisphaerales isolated from Taman Peninsula, Russia.</title>
        <authorList>
            <person name="Khomyakova M.A."/>
            <person name="Merkel A.Y."/>
            <person name="Slobodkin A.I."/>
        </authorList>
    </citation>
    <scope>NUCLEOTIDE SEQUENCE</scope>
    <source>
        <strain evidence="3">M17dextr</strain>
    </source>
</reference>
<dbReference type="Pfam" id="PF01522">
    <property type="entry name" value="Polysacc_deac_1"/>
    <property type="match status" value="1"/>
</dbReference>
<evidence type="ECO:0000313" key="3">
    <source>
        <dbReference type="EMBL" id="MDI6447844.1"/>
    </source>
</evidence>
<evidence type="ECO:0000259" key="2">
    <source>
        <dbReference type="Pfam" id="PF01522"/>
    </source>
</evidence>
<keyword evidence="1" id="KW-0812">Transmembrane</keyword>
<dbReference type="InterPro" id="IPR002509">
    <property type="entry name" value="NODB_dom"/>
</dbReference>
<accession>A0AAW6TVY2</accession>
<dbReference type="AlphaFoldDB" id="A0AAW6TVY2"/>
<feature type="transmembrane region" description="Helical" evidence="1">
    <location>
        <begin position="168"/>
        <end position="189"/>
    </location>
</feature>
<dbReference type="SUPFAM" id="SSF88713">
    <property type="entry name" value="Glycoside hydrolase/deacetylase"/>
    <property type="match status" value="1"/>
</dbReference>
<dbReference type="InterPro" id="IPR011330">
    <property type="entry name" value="Glyco_hydro/deAcase_b/a-brl"/>
</dbReference>
<name>A0AAW6TVY2_9BACT</name>
<dbReference type="GO" id="GO:0016810">
    <property type="term" value="F:hydrolase activity, acting on carbon-nitrogen (but not peptide) bonds"/>
    <property type="evidence" value="ECO:0007669"/>
    <property type="project" value="InterPro"/>
</dbReference>
<feature type="transmembrane region" description="Helical" evidence="1">
    <location>
        <begin position="129"/>
        <end position="148"/>
    </location>
</feature>
<keyword evidence="1" id="KW-1133">Transmembrane helix</keyword>
<feature type="transmembrane region" description="Helical" evidence="1">
    <location>
        <begin position="20"/>
        <end position="40"/>
    </location>
</feature>
<keyword evidence="4" id="KW-1185">Reference proteome</keyword>
<sequence length="505" mass="55059">MAVVPNRMSCGLRLSRPVPALCLAMGGVGLFVLGVLRSRILGHKSTASWMQVDCDALVGTSGQMHEILTFLLGMSVFAVVWMFLLGVVLLDRRSPDLRSGILHVTGILAPFAWLTVPGVLLLLSGAHGLRGGLVIAGAIVVWVVSRTVRRLGDVETAVASRGPSIRDVRRTLSGFLLLTPLVGGMAFLAHSARHTDAIDNGILPKAAYVLSFDTEEDWCPQEDAARRGDANPGSDYMDSYKYIASGMLEKLASGLTDRSIPATFYCTPNLAADHPDVLKRIEDLGHEVGVHLHMHNYPSFCVNGDDELSSYPPDTQLAAIMQARRDIEAVLGHSVYTFRSGQWSCDCGVERACVQAGFQSISNHESTYLLPSGMWQVASAKNGDVLVEPRLLWVALRRARVPRVIPLFSHPMVLFDHALDCPREDRLDTFFRELDRLRRLNPNLPFMTTSAAVSLLRYEQPSARTRGIVTAASLGLIALCVSTATAGLRGGRIQPVEGCEELPQR</sequence>
<evidence type="ECO:0000313" key="4">
    <source>
        <dbReference type="Proteomes" id="UP001431776"/>
    </source>
</evidence>
<organism evidence="3 4">
    <name type="scientific">Anaerobaca lacustris</name>
    <dbReference type="NCBI Taxonomy" id="3044600"/>
    <lineage>
        <taxon>Bacteria</taxon>
        <taxon>Pseudomonadati</taxon>
        <taxon>Planctomycetota</taxon>
        <taxon>Phycisphaerae</taxon>
        <taxon>Sedimentisphaerales</taxon>
        <taxon>Anaerobacaceae</taxon>
        <taxon>Anaerobaca</taxon>
    </lineage>
</organism>
<dbReference type="RefSeq" id="WP_349243256.1">
    <property type="nucleotide sequence ID" value="NZ_JASCXX010000002.1"/>
</dbReference>
<dbReference type="GO" id="GO:0005975">
    <property type="term" value="P:carbohydrate metabolic process"/>
    <property type="evidence" value="ECO:0007669"/>
    <property type="project" value="InterPro"/>
</dbReference>
<protein>
    <submittedName>
        <fullName evidence="3">Polysaccharide deacetylase family protein</fullName>
    </submittedName>
</protein>
<feature type="transmembrane region" description="Helical" evidence="1">
    <location>
        <begin position="102"/>
        <end position="123"/>
    </location>
</feature>